<keyword evidence="2" id="KW-0597">Phosphoprotein</keyword>
<dbReference type="InterPro" id="IPR020806">
    <property type="entry name" value="PKS_PP-bd"/>
</dbReference>
<dbReference type="EMBL" id="BAAALF010000009">
    <property type="protein sequence ID" value="GAA1221838.1"/>
    <property type="molecule type" value="Genomic_DNA"/>
</dbReference>
<proteinExistence type="predicted"/>
<keyword evidence="1" id="KW-0596">Phosphopantetheine</keyword>
<evidence type="ECO:0000259" key="3">
    <source>
        <dbReference type="SMART" id="SM00823"/>
    </source>
</evidence>
<dbReference type="RefSeq" id="WP_344439632.1">
    <property type="nucleotide sequence ID" value="NZ_BAAALF010000009.1"/>
</dbReference>
<comment type="caution">
    <text evidence="4">The sequence shown here is derived from an EMBL/GenBank/DDBJ whole genome shotgun (WGS) entry which is preliminary data.</text>
</comment>
<evidence type="ECO:0000256" key="2">
    <source>
        <dbReference type="ARBA" id="ARBA00022553"/>
    </source>
</evidence>
<name>A0ABN1VSS5_9ACTN</name>
<dbReference type="SMART" id="SM00823">
    <property type="entry name" value="PKS_PP"/>
    <property type="match status" value="1"/>
</dbReference>
<reference evidence="4 5" key="1">
    <citation type="journal article" date="2019" name="Int. J. Syst. Evol. Microbiol.">
        <title>The Global Catalogue of Microorganisms (GCM) 10K type strain sequencing project: providing services to taxonomists for standard genome sequencing and annotation.</title>
        <authorList>
            <consortium name="The Broad Institute Genomics Platform"/>
            <consortium name="The Broad Institute Genome Sequencing Center for Infectious Disease"/>
            <person name="Wu L."/>
            <person name="Ma J."/>
        </authorList>
    </citation>
    <scope>NUCLEOTIDE SEQUENCE [LARGE SCALE GENOMIC DNA]</scope>
    <source>
        <strain evidence="4 5">JCM 13004</strain>
    </source>
</reference>
<sequence length="87" mass="9711">MSHRTRPALPGPHEASHHWLHARVAHYLGRATADLDPGAPLSRYGGESRYAFALCSELRLRLGREVHPSVVWNLDSVDAIARHLDLV</sequence>
<keyword evidence="5" id="KW-1185">Reference proteome</keyword>
<organism evidence="4 5">
    <name type="scientific">Kitasatospora nipponensis</name>
    <dbReference type="NCBI Taxonomy" id="258049"/>
    <lineage>
        <taxon>Bacteria</taxon>
        <taxon>Bacillati</taxon>
        <taxon>Actinomycetota</taxon>
        <taxon>Actinomycetes</taxon>
        <taxon>Kitasatosporales</taxon>
        <taxon>Streptomycetaceae</taxon>
        <taxon>Kitasatospora</taxon>
    </lineage>
</organism>
<dbReference type="SUPFAM" id="SSF47336">
    <property type="entry name" value="ACP-like"/>
    <property type="match status" value="1"/>
</dbReference>
<protein>
    <recommendedName>
        <fullName evidence="3">Polyketide synthase-like phosphopantetheine-binding domain-containing protein</fullName>
    </recommendedName>
</protein>
<evidence type="ECO:0000256" key="1">
    <source>
        <dbReference type="ARBA" id="ARBA00022450"/>
    </source>
</evidence>
<dbReference type="Proteomes" id="UP001500037">
    <property type="component" value="Unassembled WGS sequence"/>
</dbReference>
<dbReference type="InterPro" id="IPR036736">
    <property type="entry name" value="ACP-like_sf"/>
</dbReference>
<feature type="domain" description="Polyketide synthase-like phosphopantetheine-binding" evidence="3">
    <location>
        <begin position="17"/>
        <end position="87"/>
    </location>
</feature>
<dbReference type="Gene3D" id="1.10.1200.10">
    <property type="entry name" value="ACP-like"/>
    <property type="match status" value="1"/>
</dbReference>
<evidence type="ECO:0000313" key="5">
    <source>
        <dbReference type="Proteomes" id="UP001500037"/>
    </source>
</evidence>
<evidence type="ECO:0000313" key="4">
    <source>
        <dbReference type="EMBL" id="GAA1221838.1"/>
    </source>
</evidence>
<dbReference type="Pfam" id="PF00550">
    <property type="entry name" value="PP-binding"/>
    <property type="match status" value="1"/>
</dbReference>
<gene>
    <name evidence="4" type="ORF">GCM10009665_10060</name>
</gene>
<dbReference type="InterPro" id="IPR009081">
    <property type="entry name" value="PP-bd_ACP"/>
</dbReference>
<accession>A0ABN1VSS5</accession>